<gene>
    <name evidence="2" type="ORF">PQU93_16175</name>
</gene>
<dbReference type="InterPro" id="IPR003793">
    <property type="entry name" value="UPF0166"/>
</dbReference>
<dbReference type="Pfam" id="PF02641">
    <property type="entry name" value="DUF190"/>
    <property type="match status" value="1"/>
</dbReference>
<keyword evidence="3" id="KW-1185">Reference proteome</keyword>
<dbReference type="EMBL" id="JAQQKY010000010">
    <property type="protein sequence ID" value="MDC7692305.1"/>
    <property type="molecule type" value="Genomic_DNA"/>
</dbReference>
<name>A0ABT5I8U0_VOGIN</name>
<organism evidence="2 3">
    <name type="scientific">Vogesella indigofera</name>
    <name type="common">Pseudomonas indigofera</name>
    <dbReference type="NCBI Taxonomy" id="45465"/>
    <lineage>
        <taxon>Bacteria</taxon>
        <taxon>Pseudomonadati</taxon>
        <taxon>Pseudomonadota</taxon>
        <taxon>Betaproteobacteria</taxon>
        <taxon>Neisseriales</taxon>
        <taxon>Chromobacteriaceae</taxon>
        <taxon>Vogesella</taxon>
    </lineage>
</organism>
<accession>A0ABT5I8U0</accession>
<dbReference type="InterPro" id="IPR011322">
    <property type="entry name" value="N-reg_PII-like_a/b"/>
</dbReference>
<dbReference type="Proteomes" id="UP001221566">
    <property type="component" value="Unassembled WGS sequence"/>
</dbReference>
<comment type="caution">
    <text evidence="2">The sequence shown here is derived from an EMBL/GenBank/DDBJ whole genome shotgun (WGS) entry which is preliminary data.</text>
</comment>
<dbReference type="SUPFAM" id="SSF54913">
    <property type="entry name" value="GlnB-like"/>
    <property type="match status" value="1"/>
</dbReference>
<dbReference type="RefSeq" id="WP_272803961.1">
    <property type="nucleotide sequence ID" value="NZ_JAQQKY010000010.1"/>
</dbReference>
<reference evidence="2 3" key="1">
    <citation type="submission" date="2023-01" db="EMBL/GenBank/DDBJ databases">
        <title>Novel species of the genus Vogesella isolated from rivers.</title>
        <authorList>
            <person name="Lu H."/>
        </authorList>
    </citation>
    <scope>NUCLEOTIDE SEQUENCE [LARGE SCALE GENOMIC DNA]</scope>
    <source>
        <strain evidence="2 3">SH7W</strain>
    </source>
</reference>
<proteinExistence type="inferred from homology"/>
<dbReference type="InterPro" id="IPR015867">
    <property type="entry name" value="N-reg_PII/ATP_PRibTrfase_C"/>
</dbReference>
<evidence type="ECO:0000313" key="2">
    <source>
        <dbReference type="EMBL" id="MDC7692305.1"/>
    </source>
</evidence>
<protein>
    <submittedName>
        <fullName evidence="2">DUF190 domain-containing protein</fullName>
    </submittedName>
</protein>
<dbReference type="Gene3D" id="3.30.70.120">
    <property type="match status" value="1"/>
</dbReference>
<comment type="similarity">
    <text evidence="1">Belongs to the UPF0166 family.</text>
</comment>
<sequence>MTESIRILNQLTFFTQQDRKHSCLSMGEWLVQEARKLGVGGATLIAASEGFGHHHRLHSAHFFELTDQPIEVTMALSEADAERLFQRLYEEKVNVFYVKTPIEFGMTGGLSP</sequence>
<evidence type="ECO:0000313" key="3">
    <source>
        <dbReference type="Proteomes" id="UP001221566"/>
    </source>
</evidence>
<evidence type="ECO:0000256" key="1">
    <source>
        <dbReference type="ARBA" id="ARBA00010554"/>
    </source>
</evidence>